<sequence>MKYDLIIIGSGSLAPPLVITLPAPAKGIDDRCAYAASPTG</sequence>
<gene>
    <name evidence="1" type="ORF">NCTC7307_03408</name>
</gene>
<dbReference type="EMBL" id="LS483466">
    <property type="protein sequence ID" value="SQI25485.1"/>
    <property type="molecule type" value="Genomic_DNA"/>
</dbReference>
<evidence type="ECO:0000313" key="2">
    <source>
        <dbReference type="Proteomes" id="UP000248731"/>
    </source>
</evidence>
<proteinExistence type="predicted"/>
<keyword evidence="2" id="KW-1185">Reference proteome</keyword>
<dbReference type="AlphaFoldDB" id="A0A2X4WFL6"/>
<organism evidence="1 2">
    <name type="scientific">Salmonella enterica subsp. arizonae</name>
    <dbReference type="NCBI Taxonomy" id="59203"/>
    <lineage>
        <taxon>Bacteria</taxon>
        <taxon>Pseudomonadati</taxon>
        <taxon>Pseudomonadota</taxon>
        <taxon>Gammaproteobacteria</taxon>
        <taxon>Enterobacterales</taxon>
        <taxon>Enterobacteriaceae</taxon>
        <taxon>Salmonella</taxon>
    </lineage>
</organism>
<accession>A0A2X4WFL6</accession>
<name>A0A2X4WFL6_SALER</name>
<evidence type="ECO:0000313" key="1">
    <source>
        <dbReference type="EMBL" id="SQI25485.1"/>
    </source>
</evidence>
<reference evidence="1 2" key="1">
    <citation type="submission" date="2018-06" db="EMBL/GenBank/DDBJ databases">
        <authorList>
            <consortium name="Pathogen Informatics"/>
            <person name="Doyle S."/>
        </authorList>
    </citation>
    <scope>NUCLEOTIDE SEQUENCE [LARGE SCALE GENOMIC DNA]</scope>
    <source>
        <strain evidence="1 2">NCTC7307</strain>
    </source>
</reference>
<protein>
    <submittedName>
        <fullName evidence="1">Uncharacterized protein</fullName>
    </submittedName>
</protein>
<dbReference type="Proteomes" id="UP000248731">
    <property type="component" value="Chromosome 1"/>
</dbReference>